<reference evidence="2 3" key="1">
    <citation type="submission" date="2019-01" db="EMBL/GenBank/DDBJ databases">
        <title>Zoogloea oleivorans genome sequencing and assembly.</title>
        <authorList>
            <person name="Tancsics A."/>
            <person name="Farkas M."/>
            <person name="Kriszt B."/>
            <person name="Maroti G."/>
            <person name="Horvath B."/>
        </authorList>
    </citation>
    <scope>NUCLEOTIDE SEQUENCE [LARGE SCALE GENOMIC DNA]</scope>
    <source>
        <strain evidence="2 3">Buc</strain>
    </source>
</reference>
<dbReference type="Proteomes" id="UP000389128">
    <property type="component" value="Unassembled WGS sequence"/>
</dbReference>
<sequence length="150" mass="16764">MELVHCIYCSASSNPNLGLADLNSLLAKARATNAKLGVTGILLFHRGSFFQVLEGERDVIEGLYKSISSDNRHTRITKILQESIPHRNFEDWTMGYPHATQQEIENIPGMNDVFKNGRTYIDVCETKARLLLGAFMEGRWHAKLGAIGCV</sequence>
<proteinExistence type="predicted"/>
<dbReference type="SMART" id="SM01034">
    <property type="entry name" value="BLUF"/>
    <property type="match status" value="1"/>
</dbReference>
<protein>
    <submittedName>
        <fullName evidence="2">BLUF domain-containing protein</fullName>
    </submittedName>
</protein>
<organism evidence="2 3">
    <name type="scientific">Zoogloea oleivorans</name>
    <dbReference type="NCBI Taxonomy" id="1552750"/>
    <lineage>
        <taxon>Bacteria</taxon>
        <taxon>Pseudomonadati</taxon>
        <taxon>Pseudomonadota</taxon>
        <taxon>Betaproteobacteria</taxon>
        <taxon>Rhodocyclales</taxon>
        <taxon>Zoogloeaceae</taxon>
        <taxon>Zoogloea</taxon>
    </lineage>
</organism>
<dbReference type="OrthoDB" id="8586885at2"/>
<feature type="domain" description="BLUF" evidence="1">
    <location>
        <begin position="3"/>
        <end position="95"/>
    </location>
</feature>
<dbReference type="GO" id="GO:0071949">
    <property type="term" value="F:FAD binding"/>
    <property type="evidence" value="ECO:0007669"/>
    <property type="project" value="InterPro"/>
</dbReference>
<dbReference type="InterPro" id="IPR007024">
    <property type="entry name" value="BLUF_domain"/>
</dbReference>
<dbReference type="GO" id="GO:0009882">
    <property type="term" value="F:blue light photoreceptor activity"/>
    <property type="evidence" value="ECO:0007669"/>
    <property type="project" value="InterPro"/>
</dbReference>
<dbReference type="AlphaFoldDB" id="A0A6C2CCM9"/>
<evidence type="ECO:0000259" key="1">
    <source>
        <dbReference type="PROSITE" id="PS50925"/>
    </source>
</evidence>
<dbReference type="RefSeq" id="WP_148581689.1">
    <property type="nucleotide sequence ID" value="NZ_SDKK01000046.1"/>
</dbReference>
<dbReference type="Gene3D" id="3.30.70.100">
    <property type="match status" value="1"/>
</dbReference>
<dbReference type="SUPFAM" id="SSF54975">
    <property type="entry name" value="Acylphosphatase/BLUF domain-like"/>
    <property type="match status" value="1"/>
</dbReference>
<dbReference type="InterPro" id="IPR036046">
    <property type="entry name" value="Acylphosphatase-like_dom_sf"/>
</dbReference>
<dbReference type="EMBL" id="SDKK01000046">
    <property type="protein sequence ID" value="TYC50945.1"/>
    <property type="molecule type" value="Genomic_DNA"/>
</dbReference>
<dbReference type="PROSITE" id="PS50925">
    <property type="entry name" value="BLUF"/>
    <property type="match status" value="1"/>
</dbReference>
<comment type="caution">
    <text evidence="2">The sequence shown here is derived from an EMBL/GenBank/DDBJ whole genome shotgun (WGS) entry which is preliminary data.</text>
</comment>
<evidence type="ECO:0000313" key="3">
    <source>
        <dbReference type="Proteomes" id="UP000389128"/>
    </source>
</evidence>
<name>A0A6C2CCM9_9RHOO</name>
<evidence type="ECO:0000313" key="2">
    <source>
        <dbReference type="EMBL" id="TYC50945.1"/>
    </source>
</evidence>
<gene>
    <name evidence="2" type="ORF">ETQ85_24810</name>
</gene>
<keyword evidence="3" id="KW-1185">Reference proteome</keyword>
<accession>A0A6C2CCM9</accession>
<dbReference type="Pfam" id="PF04940">
    <property type="entry name" value="BLUF"/>
    <property type="match status" value="1"/>
</dbReference>